<keyword evidence="2" id="KW-0472">Membrane</keyword>
<dbReference type="Pfam" id="PF04354">
    <property type="entry name" value="ZipA_C"/>
    <property type="match status" value="1"/>
</dbReference>
<dbReference type="AlphaFoldDB" id="A0A5B9M9M1"/>
<protein>
    <recommendedName>
        <fullName evidence="1">Cell division protein ZipA</fullName>
    </recommendedName>
</protein>
<evidence type="ECO:0000313" key="6">
    <source>
        <dbReference type="Proteomes" id="UP000321353"/>
    </source>
</evidence>
<dbReference type="SUPFAM" id="SSF64383">
    <property type="entry name" value="Cell-division protein ZipA, C-terminal domain"/>
    <property type="match status" value="1"/>
</dbReference>
<keyword evidence="1" id="KW-0131">Cell cycle</keyword>
<keyword evidence="2" id="KW-0997">Cell inner membrane</keyword>
<comment type="function">
    <text evidence="1">Essential cell division protein that stabilizes the FtsZ protofilaments by cross-linking them and that serves as a cytoplasmic membrane anchor for the Z ring. Also required for the recruitment to the septal ring of downstream cell division proteins.</text>
</comment>
<evidence type="ECO:0000259" key="4">
    <source>
        <dbReference type="Pfam" id="PF04354"/>
    </source>
</evidence>
<evidence type="ECO:0000256" key="2">
    <source>
        <dbReference type="RuleBase" id="RU003613"/>
    </source>
</evidence>
<sequence>MPEDPFDNLYLSTNSESQARADRLLPSEGSEDASHVLGEWKPDSVAEDYDREEYLPDTSVEWVIDIEFPAAKTAIAKELSALFDESFRDQLGPCSLYGKDAKSGFWTFLISADGPESVTGLKVSYDYNRTWDSEFVPATASEYQARLDAVEEVVAKHIGDCNSTTSKSPSQAAQHAQSLSGLSDKYDQTVAICLVADQTKPFRGTEIWDVMLCLGLRWGDMDCFHWNNVGEREMTISSVLKHRRRPGTFCLSRLRLVSCKQVT</sequence>
<comment type="subcellular location">
    <subcellularLocation>
        <location evidence="2">Cell inner membrane</location>
        <topology evidence="2">Single-pass type I membrane protein</topology>
    </subcellularLocation>
</comment>
<evidence type="ECO:0000313" key="5">
    <source>
        <dbReference type="EMBL" id="QEF96740.1"/>
    </source>
</evidence>
<dbReference type="EMBL" id="CP036264">
    <property type="protein sequence ID" value="QEF96740.1"/>
    <property type="molecule type" value="Genomic_DNA"/>
</dbReference>
<name>A0A5B9M9M1_9BACT</name>
<dbReference type="KEGG" id="smam:Mal15_07690"/>
<dbReference type="GO" id="GO:0005886">
    <property type="term" value="C:plasma membrane"/>
    <property type="evidence" value="ECO:0007669"/>
    <property type="project" value="UniProtKB-SubCell"/>
</dbReference>
<gene>
    <name evidence="5" type="ORF">Mal15_07690</name>
</gene>
<keyword evidence="1 5" id="KW-0132">Cell division</keyword>
<dbReference type="Gene3D" id="3.30.1400.10">
    <property type="entry name" value="ZipA, C-terminal FtsZ-binding domain"/>
    <property type="match status" value="1"/>
</dbReference>
<comment type="similarity">
    <text evidence="1">Belongs to the ZipA family.</text>
</comment>
<feature type="domain" description="ZipA C-terminal FtsZ-binding" evidence="4">
    <location>
        <begin position="189"/>
        <end position="263"/>
    </location>
</feature>
<accession>A0A5B9M9M1</accession>
<keyword evidence="2" id="KW-0812">Transmembrane</keyword>
<proteinExistence type="inferred from homology"/>
<keyword evidence="6" id="KW-1185">Reference proteome</keyword>
<feature type="region of interest" description="Disordered" evidence="3">
    <location>
        <begin position="1"/>
        <end position="36"/>
    </location>
</feature>
<dbReference type="GO" id="GO:0090529">
    <property type="term" value="P:cell septum assembly"/>
    <property type="evidence" value="ECO:0007669"/>
    <property type="project" value="InterPro"/>
</dbReference>
<evidence type="ECO:0000256" key="3">
    <source>
        <dbReference type="SAM" id="MobiDB-lite"/>
    </source>
</evidence>
<keyword evidence="2" id="KW-1003">Cell membrane</keyword>
<reference evidence="5 6" key="1">
    <citation type="submission" date="2019-02" db="EMBL/GenBank/DDBJ databases">
        <title>Planctomycetal bacteria perform biofilm scaping via a novel small molecule.</title>
        <authorList>
            <person name="Jeske O."/>
            <person name="Boedeker C."/>
            <person name="Wiegand S."/>
            <person name="Breitling P."/>
            <person name="Kallscheuer N."/>
            <person name="Jogler M."/>
            <person name="Rohde M."/>
            <person name="Petersen J."/>
            <person name="Medema M.H."/>
            <person name="Surup F."/>
            <person name="Jogler C."/>
        </authorList>
    </citation>
    <scope>NUCLEOTIDE SEQUENCE [LARGE SCALE GENOMIC DNA]</scope>
    <source>
        <strain evidence="5 6">Mal15</strain>
    </source>
</reference>
<evidence type="ECO:0000256" key="1">
    <source>
        <dbReference type="RuleBase" id="RU003612"/>
    </source>
</evidence>
<dbReference type="Proteomes" id="UP000321353">
    <property type="component" value="Chromosome"/>
</dbReference>
<dbReference type="InterPro" id="IPR007449">
    <property type="entry name" value="ZipA_FtsZ-bd_C"/>
</dbReference>
<organism evidence="5 6">
    <name type="scientific">Stieleria maiorica</name>
    <dbReference type="NCBI Taxonomy" id="2795974"/>
    <lineage>
        <taxon>Bacteria</taxon>
        <taxon>Pseudomonadati</taxon>
        <taxon>Planctomycetota</taxon>
        <taxon>Planctomycetia</taxon>
        <taxon>Pirellulales</taxon>
        <taxon>Pirellulaceae</taxon>
        <taxon>Stieleria</taxon>
    </lineage>
</organism>
<dbReference type="InterPro" id="IPR036765">
    <property type="entry name" value="ZipA_FtsZ-bd_C_sf"/>
</dbReference>